<dbReference type="EMBL" id="PHAI01000001">
    <property type="protein sequence ID" value="PKM91651.1"/>
    <property type="molecule type" value="Genomic_DNA"/>
</dbReference>
<evidence type="ECO:0000313" key="2">
    <source>
        <dbReference type="EMBL" id="PKM91651.1"/>
    </source>
</evidence>
<feature type="domain" description="Polysaccharide pyruvyl transferase" evidence="1">
    <location>
        <begin position="1"/>
        <end position="301"/>
    </location>
</feature>
<dbReference type="AlphaFoldDB" id="A0A2N2EAA8"/>
<name>A0A2N2EAA8_9BACT</name>
<proteinExistence type="predicted"/>
<evidence type="ECO:0000313" key="3">
    <source>
        <dbReference type="Proteomes" id="UP000233517"/>
    </source>
</evidence>
<dbReference type="Pfam" id="PF04230">
    <property type="entry name" value="PS_pyruv_trans"/>
    <property type="match status" value="1"/>
</dbReference>
<dbReference type="PANTHER" id="PTHR36836:SF1">
    <property type="entry name" value="COLANIC ACID BIOSYNTHESIS PROTEIN WCAK"/>
    <property type="match status" value="1"/>
</dbReference>
<reference evidence="2 3" key="1">
    <citation type="journal article" date="2017" name="ISME J.">
        <title>Potential for microbial H2 and metal transformations associated with novel bacteria and archaea in deep terrestrial subsurface sediments.</title>
        <authorList>
            <person name="Hernsdorf A.W."/>
            <person name="Amano Y."/>
            <person name="Miyakawa K."/>
            <person name="Ise K."/>
            <person name="Suzuki Y."/>
            <person name="Anantharaman K."/>
            <person name="Probst A."/>
            <person name="Burstein D."/>
            <person name="Thomas B.C."/>
            <person name="Banfield J.F."/>
        </authorList>
    </citation>
    <scope>NUCLEOTIDE SEQUENCE [LARGE SCALE GENOMIC DNA]</scope>
    <source>
        <strain evidence="2">HGW-Falkowbacteria-1</strain>
    </source>
</reference>
<dbReference type="Proteomes" id="UP000233517">
    <property type="component" value="Unassembled WGS sequence"/>
</dbReference>
<dbReference type="InterPro" id="IPR007345">
    <property type="entry name" value="Polysacch_pyruvyl_Trfase"/>
</dbReference>
<accession>A0A2N2EAA8</accession>
<gene>
    <name evidence="2" type="ORF">CVU82_00360</name>
</gene>
<protein>
    <recommendedName>
        <fullName evidence="1">Polysaccharide pyruvyl transferase domain-containing protein</fullName>
    </recommendedName>
</protein>
<comment type="caution">
    <text evidence="2">The sequence shown here is derived from an EMBL/GenBank/DDBJ whole genome shotgun (WGS) entry which is preliminary data.</text>
</comment>
<dbReference type="PANTHER" id="PTHR36836">
    <property type="entry name" value="COLANIC ACID BIOSYNTHESIS PROTEIN WCAK"/>
    <property type="match status" value="1"/>
</dbReference>
<evidence type="ECO:0000259" key="1">
    <source>
        <dbReference type="Pfam" id="PF04230"/>
    </source>
</evidence>
<organism evidence="2 3">
    <name type="scientific">Candidatus Falkowbacteria bacterium HGW-Falkowbacteria-1</name>
    <dbReference type="NCBI Taxonomy" id="2013768"/>
    <lineage>
        <taxon>Bacteria</taxon>
        <taxon>Candidatus Falkowiibacteriota</taxon>
    </lineage>
</organism>
<sequence>MVDYLKKNYPSKKIFLLADQRDLAEYTFEKKYNFTAYNWTLYDKISIIRSKDSLVTNIIKESSCFFDISGYAFSSSILNKFKFKNFEHSLSYLMSIVVAKNFSIPYFILPQSIGPFDYPLFYRKILKFLSFYILKYPRKIFVREKKYLDDLEKISGRDIVNFKDIVLVGEAYDLKNIYKERPVISEKNILNDSVGVILNRKIFDRIGADEFFDVYDLVIKKLLSKNKNVYIFRHSYEDLDLCISLKSKFGHNENVIFFNDDFNCFELEKIISKLDFVIASRYHSVIHAYKNKVPALCISWANKYYELLDYFSQLKYLFDCRQKINKEELSKSLDSLLSNYLLEKGLIGEKMEEVRKEYSISSLFKF</sequence>